<dbReference type="Proteomes" id="UP001148838">
    <property type="component" value="Unassembled WGS sequence"/>
</dbReference>
<comment type="caution">
    <text evidence="1">The sequence shown here is derived from an EMBL/GenBank/DDBJ whole genome shotgun (WGS) entry which is preliminary data.</text>
</comment>
<proteinExistence type="predicted"/>
<evidence type="ECO:0000313" key="1">
    <source>
        <dbReference type="EMBL" id="KAJ4439267.1"/>
    </source>
</evidence>
<dbReference type="EMBL" id="JAJSOF020000017">
    <property type="protein sequence ID" value="KAJ4439267.1"/>
    <property type="molecule type" value="Genomic_DNA"/>
</dbReference>
<keyword evidence="2" id="KW-1185">Reference proteome</keyword>
<protein>
    <submittedName>
        <fullName evidence="1">Uncharacterized protein</fullName>
    </submittedName>
</protein>
<organism evidence="1 2">
    <name type="scientific">Periplaneta americana</name>
    <name type="common">American cockroach</name>
    <name type="synonym">Blatta americana</name>
    <dbReference type="NCBI Taxonomy" id="6978"/>
    <lineage>
        <taxon>Eukaryota</taxon>
        <taxon>Metazoa</taxon>
        <taxon>Ecdysozoa</taxon>
        <taxon>Arthropoda</taxon>
        <taxon>Hexapoda</taxon>
        <taxon>Insecta</taxon>
        <taxon>Pterygota</taxon>
        <taxon>Neoptera</taxon>
        <taxon>Polyneoptera</taxon>
        <taxon>Dictyoptera</taxon>
        <taxon>Blattodea</taxon>
        <taxon>Blattoidea</taxon>
        <taxon>Blattidae</taxon>
        <taxon>Blattinae</taxon>
        <taxon>Periplaneta</taxon>
    </lineage>
</organism>
<accession>A0ABQ8T028</accession>
<name>A0ABQ8T028_PERAM</name>
<reference evidence="1 2" key="1">
    <citation type="journal article" date="2022" name="Allergy">
        <title>Genome assembly and annotation of Periplaneta americana reveal a comprehensive cockroach allergen profile.</title>
        <authorList>
            <person name="Wang L."/>
            <person name="Xiong Q."/>
            <person name="Saelim N."/>
            <person name="Wang L."/>
            <person name="Nong W."/>
            <person name="Wan A.T."/>
            <person name="Shi M."/>
            <person name="Liu X."/>
            <person name="Cao Q."/>
            <person name="Hui J.H.L."/>
            <person name="Sookrung N."/>
            <person name="Leung T.F."/>
            <person name="Tungtrongchitr A."/>
            <person name="Tsui S.K.W."/>
        </authorList>
    </citation>
    <scope>NUCLEOTIDE SEQUENCE [LARGE SCALE GENOMIC DNA]</scope>
    <source>
        <strain evidence="1">PWHHKU_190912</strain>
    </source>
</reference>
<sequence>MANLTEEQRIEIGLLIIMIGYGDRRKNQEEISKILRKFNETGSVKNKPKSGRPKQITDCEKALDTVLAVE</sequence>
<evidence type="ECO:0000313" key="2">
    <source>
        <dbReference type="Proteomes" id="UP001148838"/>
    </source>
</evidence>
<gene>
    <name evidence="1" type="ORF">ANN_07387</name>
</gene>